<evidence type="ECO:0000256" key="10">
    <source>
        <dbReference type="ARBA" id="ARBA00033765"/>
    </source>
</evidence>
<evidence type="ECO:0000256" key="11">
    <source>
        <dbReference type="ARBA" id="ARBA00068570"/>
    </source>
</evidence>
<evidence type="ECO:0000256" key="1">
    <source>
        <dbReference type="ARBA" id="ARBA00001966"/>
    </source>
</evidence>
<keyword evidence="17" id="KW-1185">Reference proteome</keyword>
<evidence type="ECO:0000256" key="3">
    <source>
        <dbReference type="ARBA" id="ARBA00022485"/>
    </source>
</evidence>
<dbReference type="InterPro" id="IPR006638">
    <property type="entry name" value="Elp3/MiaA/NifB-like_rSAM"/>
</dbReference>
<dbReference type="FunFam" id="3.40.50.12160:FF:000003">
    <property type="entry name" value="CDK5 regulatory subunit-associated protein 1"/>
    <property type="match status" value="1"/>
</dbReference>
<sequence>MNIYVYTFGCKVNQVESENIVNNAEACGFTHVAAPEEAGLVILNSCAVTENAEKKFRNLIKKLKNDKPDVIIAATGCAAEKDKEKLKDIGADIVVTNSGKMDILRYISENTDFLKSISEPHEFVLAENSKMSTRTRAFVKIQDGCDSFCAYCIIPALRGKPSSRDMDSVVAEVKRLVASGHKEIVPVGIHVGKYGLDLEGGINLVTLIKKILSETEGCRIRLTSIEPNELTDEMVELLTQNTDRICRHYHIPLQSGSTEILARMKRSYTAEDYIERVRRLKSLVPDCTIGADIIVGFPSETDKNFSETMDTVRRAGIDHIHVFSYSDRSGTEASRMEGKVDAKTKSARAKALRELAAEMKRASAERMIGKRLRVLTQNDNTGLTDNFFTVAFPKGVEQNLLLDVYINIVRNDNILEAEIIGYEQ</sequence>
<dbReference type="Pfam" id="PF00919">
    <property type="entry name" value="UPF0004"/>
    <property type="match status" value="1"/>
</dbReference>
<keyword evidence="9" id="KW-0411">Iron-sulfur</keyword>
<evidence type="ECO:0000313" key="17">
    <source>
        <dbReference type="Proteomes" id="UP000294614"/>
    </source>
</evidence>
<dbReference type="GO" id="GO:0051539">
    <property type="term" value="F:4 iron, 4 sulfur cluster binding"/>
    <property type="evidence" value="ECO:0007669"/>
    <property type="project" value="UniProtKB-KW"/>
</dbReference>
<dbReference type="SMART" id="SM00729">
    <property type="entry name" value="Elp3"/>
    <property type="match status" value="1"/>
</dbReference>
<dbReference type="AlphaFoldDB" id="A0A4R1K6H4"/>
<dbReference type="SFLD" id="SFLDS00029">
    <property type="entry name" value="Radical_SAM"/>
    <property type="match status" value="1"/>
</dbReference>
<evidence type="ECO:0000259" key="15">
    <source>
        <dbReference type="PROSITE" id="PS51918"/>
    </source>
</evidence>
<keyword evidence="6" id="KW-0949">S-adenosyl-L-methionine</keyword>
<evidence type="ECO:0000256" key="13">
    <source>
        <dbReference type="ARBA" id="ARBA00081141"/>
    </source>
</evidence>
<evidence type="ECO:0000256" key="2">
    <source>
        <dbReference type="ARBA" id="ARBA00003234"/>
    </source>
</evidence>
<dbReference type="InterPro" id="IPR013848">
    <property type="entry name" value="Methylthiotransferase_N"/>
</dbReference>
<dbReference type="InterPro" id="IPR006467">
    <property type="entry name" value="MiaB-like_bact"/>
</dbReference>
<evidence type="ECO:0000256" key="12">
    <source>
        <dbReference type="ARBA" id="ARBA00080698"/>
    </source>
</evidence>
<feature type="domain" description="MTTase N-terminal" evidence="14">
    <location>
        <begin position="1"/>
        <end position="112"/>
    </location>
</feature>
<dbReference type="Proteomes" id="UP000294614">
    <property type="component" value="Unassembled WGS sequence"/>
</dbReference>
<protein>
    <recommendedName>
        <fullName evidence="11">tRNA-2-methylthio-N(6)-dimethylallyladenosine synthase</fullName>
        <ecNumber evidence="10">2.8.4.3</ecNumber>
    </recommendedName>
    <alternativeName>
        <fullName evidence="13">(Dimethylallyl)adenosine tRNA methylthiotransferase MiaB</fullName>
    </alternativeName>
    <alternativeName>
        <fullName evidence="12">tRNA-i(6)A37 methylthiotransferase</fullName>
    </alternativeName>
</protein>
<dbReference type="OrthoDB" id="9805215at2"/>
<evidence type="ECO:0000256" key="7">
    <source>
        <dbReference type="ARBA" id="ARBA00022723"/>
    </source>
</evidence>
<dbReference type="Pfam" id="PF04055">
    <property type="entry name" value="Radical_SAM"/>
    <property type="match status" value="1"/>
</dbReference>
<dbReference type="FunFam" id="3.80.30.20:FF:000001">
    <property type="entry name" value="tRNA-2-methylthio-N(6)-dimethylallyladenosine synthase 2"/>
    <property type="match status" value="1"/>
</dbReference>
<dbReference type="GO" id="GO:0035597">
    <property type="term" value="F:tRNA-2-methylthio-N(6)-dimethylallyladenosine(37) synthase activity"/>
    <property type="evidence" value="ECO:0007669"/>
    <property type="project" value="UniProtKB-EC"/>
</dbReference>
<dbReference type="Gene3D" id="3.40.50.12160">
    <property type="entry name" value="Methylthiotransferase, N-terminal domain"/>
    <property type="match status" value="1"/>
</dbReference>
<dbReference type="NCBIfam" id="TIGR00089">
    <property type="entry name" value="MiaB/RimO family radical SAM methylthiotransferase"/>
    <property type="match status" value="1"/>
</dbReference>
<comment type="cofactor">
    <cofactor evidence="1">
        <name>[4Fe-4S] cluster</name>
        <dbReference type="ChEBI" id="CHEBI:49883"/>
    </cofactor>
</comment>
<gene>
    <name evidence="16" type="ORF">C8D98_2002</name>
</gene>
<keyword evidence="8" id="KW-0408">Iron</keyword>
<dbReference type="PROSITE" id="PS51449">
    <property type="entry name" value="MTTASE_N"/>
    <property type="match status" value="1"/>
</dbReference>
<comment type="caution">
    <text evidence="16">The sequence shown here is derived from an EMBL/GenBank/DDBJ whole genome shotgun (WGS) entry which is preliminary data.</text>
</comment>
<dbReference type="InterPro" id="IPR038135">
    <property type="entry name" value="Methylthiotransferase_N_sf"/>
</dbReference>
<evidence type="ECO:0000256" key="6">
    <source>
        <dbReference type="ARBA" id="ARBA00022691"/>
    </source>
</evidence>
<dbReference type="PROSITE" id="PS01278">
    <property type="entry name" value="MTTASE_RADICAL"/>
    <property type="match status" value="1"/>
</dbReference>
<dbReference type="GO" id="GO:0035598">
    <property type="term" value="F:tRNA (N(6)-L-threonylcarbamoyladenosine(37)-C(2))-methylthiotransferase activity"/>
    <property type="evidence" value="ECO:0007669"/>
    <property type="project" value="TreeGrafter"/>
</dbReference>
<keyword evidence="4" id="KW-0963">Cytoplasm</keyword>
<dbReference type="NCBIfam" id="TIGR01579">
    <property type="entry name" value="MiaB-like-C"/>
    <property type="match status" value="1"/>
</dbReference>
<dbReference type="SFLD" id="SFLDG01082">
    <property type="entry name" value="B12-binding_domain_containing"/>
    <property type="match status" value="1"/>
</dbReference>
<keyword evidence="3" id="KW-0004">4Fe-4S</keyword>
<dbReference type="EC" id="2.8.4.3" evidence="10"/>
<dbReference type="PANTHER" id="PTHR11918:SF45">
    <property type="entry name" value="THREONYLCARBAMOYLADENOSINE TRNA METHYLTHIOTRANSFERASE"/>
    <property type="match status" value="1"/>
</dbReference>
<dbReference type="InterPro" id="IPR007197">
    <property type="entry name" value="rSAM"/>
</dbReference>
<dbReference type="RefSeq" id="WP_132873992.1">
    <property type="nucleotide sequence ID" value="NZ_SMGG01000005.1"/>
</dbReference>
<evidence type="ECO:0000313" key="16">
    <source>
        <dbReference type="EMBL" id="TCK59835.1"/>
    </source>
</evidence>
<evidence type="ECO:0000256" key="8">
    <source>
        <dbReference type="ARBA" id="ARBA00023004"/>
    </source>
</evidence>
<dbReference type="InterPro" id="IPR058240">
    <property type="entry name" value="rSAM_sf"/>
</dbReference>
<evidence type="ECO:0000256" key="4">
    <source>
        <dbReference type="ARBA" id="ARBA00022490"/>
    </source>
</evidence>
<dbReference type="EMBL" id="SMGG01000005">
    <property type="protein sequence ID" value="TCK59835.1"/>
    <property type="molecule type" value="Genomic_DNA"/>
</dbReference>
<dbReference type="InterPro" id="IPR020612">
    <property type="entry name" value="Methylthiotransferase_CS"/>
</dbReference>
<evidence type="ECO:0000259" key="14">
    <source>
        <dbReference type="PROSITE" id="PS51449"/>
    </source>
</evidence>
<comment type="function">
    <text evidence="2">Catalyzes the methylthiolation of N6-(dimethylallyl)adenosine (i(6)A), leading to the formation of 2-methylthio-N6-(dimethylallyl)adenosine (ms(2)i(6)A) at position 37 in tRNAs that read codons beginning with uridine.</text>
</comment>
<reference evidence="16 17" key="1">
    <citation type="submission" date="2019-03" db="EMBL/GenBank/DDBJ databases">
        <title>Genomic Encyclopedia of Type Strains, Phase IV (KMG-IV): sequencing the most valuable type-strain genomes for metagenomic binning, comparative biology and taxonomic classification.</title>
        <authorList>
            <person name="Goeker M."/>
        </authorList>
    </citation>
    <scope>NUCLEOTIDE SEQUENCE [LARGE SCALE GENOMIC DNA]</scope>
    <source>
        <strain evidence="16 17">DSM 24984</strain>
    </source>
</reference>
<dbReference type="PROSITE" id="PS51918">
    <property type="entry name" value="RADICAL_SAM"/>
    <property type="match status" value="1"/>
</dbReference>
<dbReference type="SFLD" id="SFLDG01061">
    <property type="entry name" value="methylthiotransferase"/>
    <property type="match status" value="1"/>
</dbReference>
<proteinExistence type="predicted"/>
<feature type="domain" description="Radical SAM core" evidence="15">
    <location>
        <begin position="131"/>
        <end position="362"/>
    </location>
</feature>
<evidence type="ECO:0000256" key="5">
    <source>
        <dbReference type="ARBA" id="ARBA00022679"/>
    </source>
</evidence>
<dbReference type="InterPro" id="IPR005839">
    <property type="entry name" value="Methylthiotransferase"/>
</dbReference>
<evidence type="ECO:0000256" key="9">
    <source>
        <dbReference type="ARBA" id="ARBA00023014"/>
    </source>
</evidence>
<name>A0A4R1K6H4_9BACT</name>
<accession>A0A4R1K6H4</accession>
<keyword evidence="5 16" id="KW-0808">Transferase</keyword>
<organism evidence="16 17">
    <name type="scientific">Seleniivibrio woodruffii</name>
    <dbReference type="NCBI Taxonomy" id="1078050"/>
    <lineage>
        <taxon>Bacteria</taxon>
        <taxon>Pseudomonadati</taxon>
        <taxon>Deferribacterota</taxon>
        <taxon>Deferribacteres</taxon>
        <taxon>Deferribacterales</taxon>
        <taxon>Geovibrionaceae</taxon>
        <taxon>Seleniivibrio</taxon>
    </lineage>
</organism>
<keyword evidence="7" id="KW-0479">Metal-binding</keyword>
<dbReference type="PANTHER" id="PTHR11918">
    <property type="entry name" value="RADICAL SAM PROTEINS"/>
    <property type="match status" value="1"/>
</dbReference>
<dbReference type="GO" id="GO:0046872">
    <property type="term" value="F:metal ion binding"/>
    <property type="evidence" value="ECO:0007669"/>
    <property type="project" value="UniProtKB-KW"/>
</dbReference>
<dbReference type="SUPFAM" id="SSF102114">
    <property type="entry name" value="Radical SAM enzymes"/>
    <property type="match status" value="1"/>
</dbReference>
<dbReference type="InterPro" id="IPR023404">
    <property type="entry name" value="rSAM_horseshoe"/>
</dbReference>
<dbReference type="Gene3D" id="3.80.30.20">
    <property type="entry name" value="tm_1862 like domain"/>
    <property type="match status" value="1"/>
</dbReference>